<keyword evidence="2" id="KW-0450">Lipoyl</keyword>
<feature type="region of interest" description="Disordered" evidence="3">
    <location>
        <begin position="85"/>
        <end position="122"/>
    </location>
</feature>
<dbReference type="Gene3D" id="2.40.50.100">
    <property type="match status" value="1"/>
</dbReference>
<evidence type="ECO:0000313" key="5">
    <source>
        <dbReference type="EMBL" id="MBJ7594509.1"/>
    </source>
</evidence>
<dbReference type="GO" id="GO:0004149">
    <property type="term" value="F:dihydrolipoyllysine-residue succinyltransferase activity"/>
    <property type="evidence" value="ECO:0007669"/>
    <property type="project" value="TreeGrafter"/>
</dbReference>
<feature type="non-terminal residue" evidence="5">
    <location>
        <position position="122"/>
    </location>
</feature>
<feature type="compositionally biased region" description="Low complexity" evidence="3">
    <location>
        <begin position="85"/>
        <end position="116"/>
    </location>
</feature>
<reference evidence="5 6" key="1">
    <citation type="submission" date="2020-10" db="EMBL/GenBank/DDBJ databases">
        <title>Ca. Dormibacterota MAGs.</title>
        <authorList>
            <person name="Montgomery K."/>
        </authorList>
    </citation>
    <scope>NUCLEOTIDE SEQUENCE [LARGE SCALE GENOMIC DNA]</scope>
    <source>
        <strain evidence="5">SC8812_S17_18</strain>
    </source>
</reference>
<dbReference type="Pfam" id="PF00364">
    <property type="entry name" value="Biotin_lipoyl"/>
    <property type="match status" value="1"/>
</dbReference>
<gene>
    <name evidence="5" type="ORF">JF886_06530</name>
</gene>
<comment type="similarity">
    <text evidence="1">Belongs to the 2-oxoacid dehydrogenase family.</text>
</comment>
<dbReference type="SUPFAM" id="SSF51230">
    <property type="entry name" value="Single hybrid motif"/>
    <property type="match status" value="1"/>
</dbReference>
<sequence length="122" mass="11862">MGESVTEGTISRWLKAVGDSVAEGESVVEVTTDKVDVEVPSPAEGTLEAIVAQEGDTVTVGATLATIAAGTNGATATPAVANGATAAASNGSAEAPAPAATPKAQAEPEVPEAEQPPARPAQ</sequence>
<dbReference type="InterPro" id="IPR011053">
    <property type="entry name" value="Single_hybrid_motif"/>
</dbReference>
<dbReference type="InterPro" id="IPR003016">
    <property type="entry name" value="2-oxoA_DH_lipoyl-BS"/>
</dbReference>
<evidence type="ECO:0000256" key="1">
    <source>
        <dbReference type="ARBA" id="ARBA00007317"/>
    </source>
</evidence>
<dbReference type="CDD" id="cd06849">
    <property type="entry name" value="lipoyl_domain"/>
    <property type="match status" value="1"/>
</dbReference>
<dbReference type="PANTHER" id="PTHR43416">
    <property type="entry name" value="DIHYDROLIPOYLLYSINE-RESIDUE SUCCINYLTRANSFERASE COMPONENT OF 2-OXOGLUTARATE DEHYDROGENASE COMPLEX, MITOCHONDRIAL-RELATED"/>
    <property type="match status" value="1"/>
</dbReference>
<dbReference type="AlphaFoldDB" id="A0A934JWG7"/>
<protein>
    <submittedName>
        <fullName evidence="5">2-oxoglutarate dehydrogenase, E2 component, dihydrolipoamide succinyltransferase</fullName>
    </submittedName>
</protein>
<dbReference type="PROSITE" id="PS50968">
    <property type="entry name" value="BIOTINYL_LIPOYL"/>
    <property type="match status" value="1"/>
</dbReference>
<dbReference type="Proteomes" id="UP000606991">
    <property type="component" value="Unassembled WGS sequence"/>
</dbReference>
<evidence type="ECO:0000256" key="2">
    <source>
        <dbReference type="ARBA" id="ARBA00022823"/>
    </source>
</evidence>
<feature type="domain" description="Lipoyl-binding" evidence="4">
    <location>
        <begin position="1"/>
        <end position="68"/>
    </location>
</feature>
<dbReference type="RefSeq" id="WP_337310774.1">
    <property type="nucleotide sequence ID" value="NZ_JAEKNS010000070.1"/>
</dbReference>
<comment type="caution">
    <text evidence="5">The sequence shown here is derived from an EMBL/GenBank/DDBJ whole genome shotgun (WGS) entry which is preliminary data.</text>
</comment>
<dbReference type="InterPro" id="IPR000089">
    <property type="entry name" value="Biotin_lipoyl"/>
</dbReference>
<proteinExistence type="inferred from homology"/>
<organism evidence="5 6">
    <name type="scientific">Candidatus Aeolococcus gillhamiae</name>
    <dbReference type="NCBI Taxonomy" id="3127015"/>
    <lineage>
        <taxon>Bacteria</taxon>
        <taxon>Bacillati</taxon>
        <taxon>Candidatus Dormiibacterota</taxon>
        <taxon>Candidatus Dormibacteria</taxon>
        <taxon>Candidatus Aeolococcales</taxon>
        <taxon>Candidatus Aeolococcaceae</taxon>
        <taxon>Candidatus Aeolococcus</taxon>
    </lineage>
</organism>
<dbReference type="PANTHER" id="PTHR43416:SF5">
    <property type="entry name" value="DIHYDROLIPOYLLYSINE-RESIDUE SUCCINYLTRANSFERASE COMPONENT OF 2-OXOGLUTARATE DEHYDROGENASE COMPLEX, MITOCHONDRIAL"/>
    <property type="match status" value="1"/>
</dbReference>
<evidence type="ECO:0000313" key="6">
    <source>
        <dbReference type="Proteomes" id="UP000606991"/>
    </source>
</evidence>
<dbReference type="GO" id="GO:0006099">
    <property type="term" value="P:tricarboxylic acid cycle"/>
    <property type="evidence" value="ECO:0007669"/>
    <property type="project" value="TreeGrafter"/>
</dbReference>
<dbReference type="EMBL" id="JAEKNS010000070">
    <property type="protein sequence ID" value="MBJ7594509.1"/>
    <property type="molecule type" value="Genomic_DNA"/>
</dbReference>
<evidence type="ECO:0000256" key="3">
    <source>
        <dbReference type="SAM" id="MobiDB-lite"/>
    </source>
</evidence>
<evidence type="ECO:0000259" key="4">
    <source>
        <dbReference type="PROSITE" id="PS50968"/>
    </source>
</evidence>
<accession>A0A934JWG7</accession>
<name>A0A934JWG7_9BACT</name>
<dbReference type="PROSITE" id="PS00189">
    <property type="entry name" value="LIPOYL"/>
    <property type="match status" value="1"/>
</dbReference>
<dbReference type="InterPro" id="IPR050537">
    <property type="entry name" value="2-oxoacid_dehydrogenase"/>
</dbReference>